<sequence>QKSYVSKPQQQNTQFQAIYPKKQPEMDSLPEYQPDPKCEKMLLNKNISFITSEQTKQYNESVEMLNKQKLDIYEINAKSIQNFQGDAVAKNKKMQQLLNEQTKLLNQKKDLSQKNNSRQILVSQPPKNIELADQIRTLNKNIKLVIPTVPIVLVPSIVQLMQSAQVSQEYQLEYQGDEQQNSIYFYALAQSKVVCPPQSLKSMQKDKIQRYIREFLHQFMESNEFAKNADLGEFTNLCEKMVMLGVKHGQIKENRFDNGFGTHQEGFKTFLSQHFQNQETHRFNDSVKHKYFMRVMADHDKLKSLKIAYEPQRSREDWEARQFALIANPNVDLSQLFPTVYHQITQVPFLCQILGTRLTVSNMCDWEQCVPIKFDQNSVFTFFDPNDDQRICYLPPTEKQRPEDVQFISHAMVTYGKKDVDEDLDVTEDYNGSCYDRYREVKLEIQKHIVLGKEPGSAGKILELASSIVKSQKIEFYYEIPFIQKYLDDNPNVVPIGVQKIRSEDVLNPFIIPKITIVETLNDEQKPDENKLDNSEPKQMKLQNEPTKHNQSKK</sequence>
<name>A0A146K326_9EUKA</name>
<organism evidence="3">
    <name type="scientific">Trepomonas sp. PC1</name>
    <dbReference type="NCBI Taxonomy" id="1076344"/>
    <lineage>
        <taxon>Eukaryota</taxon>
        <taxon>Metamonada</taxon>
        <taxon>Diplomonadida</taxon>
        <taxon>Hexamitidae</taxon>
        <taxon>Hexamitinae</taxon>
        <taxon>Trepomonas</taxon>
    </lineage>
</organism>
<keyword evidence="1" id="KW-0175">Coiled coil</keyword>
<reference evidence="3" key="1">
    <citation type="submission" date="2015-07" db="EMBL/GenBank/DDBJ databases">
        <title>Adaptation to a free-living lifestyle via gene acquisitions in the diplomonad Trepomonas sp. PC1.</title>
        <authorList>
            <person name="Xu F."/>
            <person name="Jerlstrom-Hultqvist J."/>
            <person name="Kolisko M."/>
            <person name="Simpson A.G.B."/>
            <person name="Roger A.J."/>
            <person name="Svard S.G."/>
            <person name="Andersson J.O."/>
        </authorList>
    </citation>
    <scope>NUCLEOTIDE SEQUENCE</scope>
    <source>
        <strain evidence="3">PC1</strain>
    </source>
</reference>
<evidence type="ECO:0000313" key="3">
    <source>
        <dbReference type="EMBL" id="JAP89939.1"/>
    </source>
</evidence>
<feature type="region of interest" description="Disordered" evidence="2">
    <location>
        <begin position="1"/>
        <end position="32"/>
    </location>
</feature>
<dbReference type="AlphaFoldDB" id="A0A146K326"/>
<evidence type="ECO:0000256" key="2">
    <source>
        <dbReference type="SAM" id="MobiDB-lite"/>
    </source>
</evidence>
<feature type="region of interest" description="Disordered" evidence="2">
    <location>
        <begin position="522"/>
        <end position="554"/>
    </location>
</feature>
<evidence type="ECO:0000256" key="1">
    <source>
        <dbReference type="SAM" id="Coils"/>
    </source>
</evidence>
<dbReference type="EMBL" id="GDID01006667">
    <property type="protein sequence ID" value="JAP89939.1"/>
    <property type="molecule type" value="Transcribed_RNA"/>
</dbReference>
<feature type="compositionally biased region" description="Basic and acidic residues" evidence="2">
    <location>
        <begin position="523"/>
        <end position="539"/>
    </location>
</feature>
<proteinExistence type="predicted"/>
<feature type="non-terminal residue" evidence="3">
    <location>
        <position position="1"/>
    </location>
</feature>
<accession>A0A146K326</accession>
<gene>
    <name evidence="3" type="ORF">TPC1_30566</name>
</gene>
<protein>
    <submittedName>
        <fullName evidence="3">Uncharacterized protein</fullName>
    </submittedName>
</protein>
<feature type="coiled-coil region" evidence="1">
    <location>
        <begin position="80"/>
        <end position="114"/>
    </location>
</feature>
<feature type="compositionally biased region" description="Polar residues" evidence="2">
    <location>
        <begin position="1"/>
        <end position="16"/>
    </location>
</feature>